<dbReference type="Pfam" id="PF00012">
    <property type="entry name" value="HSP70"/>
    <property type="match status" value="2"/>
</dbReference>
<dbReference type="GO" id="GO:0140662">
    <property type="term" value="F:ATP-dependent protein folding chaperone"/>
    <property type="evidence" value="ECO:0007669"/>
    <property type="project" value="InterPro"/>
</dbReference>
<evidence type="ECO:0000313" key="5">
    <source>
        <dbReference type="Proteomes" id="UP000265515"/>
    </source>
</evidence>
<keyword evidence="2 3" id="KW-0067">ATP-binding</keyword>
<reference evidence="4 5" key="1">
    <citation type="journal article" date="2018" name="Cell">
        <title>The Chara Genome: Secondary Complexity and Implications for Plant Terrestrialization.</title>
        <authorList>
            <person name="Nishiyama T."/>
            <person name="Sakayama H."/>
            <person name="Vries J.D."/>
            <person name="Buschmann H."/>
            <person name="Saint-Marcoux D."/>
            <person name="Ullrich K.K."/>
            <person name="Haas F.B."/>
            <person name="Vanderstraeten L."/>
            <person name="Becker D."/>
            <person name="Lang D."/>
            <person name="Vosolsobe S."/>
            <person name="Rombauts S."/>
            <person name="Wilhelmsson P.K.I."/>
            <person name="Janitza P."/>
            <person name="Kern R."/>
            <person name="Heyl A."/>
            <person name="Rumpler F."/>
            <person name="Villalobos L.I.A.C."/>
            <person name="Clay J.M."/>
            <person name="Skokan R."/>
            <person name="Toyoda A."/>
            <person name="Suzuki Y."/>
            <person name="Kagoshima H."/>
            <person name="Schijlen E."/>
            <person name="Tajeshwar N."/>
            <person name="Catarino B."/>
            <person name="Hetherington A.J."/>
            <person name="Saltykova A."/>
            <person name="Bonnot C."/>
            <person name="Breuninger H."/>
            <person name="Symeonidi A."/>
            <person name="Radhakrishnan G.V."/>
            <person name="Van Nieuwerburgh F."/>
            <person name="Deforce D."/>
            <person name="Chang C."/>
            <person name="Karol K.G."/>
            <person name="Hedrich R."/>
            <person name="Ulvskov P."/>
            <person name="Glockner G."/>
            <person name="Delwiche C.F."/>
            <person name="Petrasek J."/>
            <person name="Van de Peer Y."/>
            <person name="Friml J."/>
            <person name="Beilby M."/>
            <person name="Dolan L."/>
            <person name="Kohara Y."/>
            <person name="Sugano S."/>
            <person name="Fujiyama A."/>
            <person name="Delaux P.-M."/>
            <person name="Quint M."/>
            <person name="TheiBen G."/>
            <person name="Hagemann M."/>
            <person name="Harholt J."/>
            <person name="Dunand C."/>
            <person name="Zachgo S."/>
            <person name="Langdale J."/>
            <person name="Maumus F."/>
            <person name="Straeten D.V.D."/>
            <person name="Gould S.B."/>
            <person name="Rensing S.A."/>
        </authorList>
    </citation>
    <scope>NUCLEOTIDE SEQUENCE [LARGE SCALE GENOMIC DNA]</scope>
    <source>
        <strain evidence="4 5">S276</strain>
    </source>
</reference>
<sequence length="738" mass="79003">MELPGWPDRGVGAAAGDGGPDAGRLAIGIDLGTSFSCVGIWTRGDVYIPRNEVGSAMTPSVVAFTAEEQLVGARAVAFGKVHPEDMVFESKRLIGRTADDASLQLDMKRWPFKVVKGQANRAVVWLPRLSAEVSPEEVSARLLAHMRGIAEDFVGKGSAEGGGGGGGAQSNVVDAVITVPAYFNDAQRQATKDAGAIAGLNVLELMNEPTAAALAFAYQRLLAHGKRTVMVFDLGGGTLDVAIMTIDGDDFEVRALAGDTHLGGADFDANLIQHVLATVKERYPNVEVSPKALRQIREVCVQAKIHLSSANDVVFDIPILPSMAEELEVRVTRVEFDKMNQDLFNRCIECVHVALLDAGITKEEISDVLMVGGSSRIPKIANMLASFMGKRPLTCVNPDEAVAYGAAVQAAIKASRGRSAAAAAASAAGGGGNFNAPPTQEAAAAVEIGTGYDQPRSVRLHEVVPRSIGVELDGDAMHVVIRKNSRRPATGTCVLTTSKDYQTTMQFPVYEGESTCSKKNHYLGKFCLSGFEPAPAGEASAEVTFNVDENGILSATARALTRNAEGRTAVATITTDKGRLTSQDIRMMANQLKAFSNLGEAGDRLRTQGGYARDHHPVVNHVNPDPDPWFGHRNKENNLFFRGQQTDHHGGCVDGRRAYQSDVGAYLIERGKPQEVGPAYRYHGGMCGQQVGPQSGFNPQLQRSIPVVNDNDSQRPPSREPTVSCKCCGCAFSWFWRT</sequence>
<keyword evidence="5" id="KW-1185">Reference proteome</keyword>
<comment type="similarity">
    <text evidence="3">Belongs to the heat shock protein 70 family.</text>
</comment>
<dbReference type="AlphaFoldDB" id="A0A388KUS4"/>
<dbReference type="CDD" id="cd24028">
    <property type="entry name" value="ASKHA_NBD_HSP70_HSPA1-like"/>
    <property type="match status" value="1"/>
</dbReference>
<dbReference type="InterPro" id="IPR013126">
    <property type="entry name" value="Hsp_70_fam"/>
</dbReference>
<evidence type="ECO:0000256" key="2">
    <source>
        <dbReference type="ARBA" id="ARBA00022840"/>
    </source>
</evidence>
<dbReference type="EMBL" id="BFEA01000189">
    <property type="protein sequence ID" value="GBG73797.1"/>
    <property type="molecule type" value="Genomic_DNA"/>
</dbReference>
<accession>A0A388KUS4</accession>
<evidence type="ECO:0000256" key="3">
    <source>
        <dbReference type="RuleBase" id="RU003322"/>
    </source>
</evidence>
<dbReference type="InterPro" id="IPR043129">
    <property type="entry name" value="ATPase_NBD"/>
</dbReference>
<dbReference type="FunFam" id="3.90.640.10:FF:000003">
    <property type="entry name" value="Molecular chaperone DnaK"/>
    <property type="match status" value="1"/>
</dbReference>
<organism evidence="4 5">
    <name type="scientific">Chara braunii</name>
    <name type="common">Braun's stonewort</name>
    <dbReference type="NCBI Taxonomy" id="69332"/>
    <lineage>
        <taxon>Eukaryota</taxon>
        <taxon>Viridiplantae</taxon>
        <taxon>Streptophyta</taxon>
        <taxon>Charophyceae</taxon>
        <taxon>Charales</taxon>
        <taxon>Characeae</taxon>
        <taxon>Chara</taxon>
    </lineage>
</organism>
<keyword evidence="1 3" id="KW-0547">Nucleotide-binding</keyword>
<dbReference type="Gene3D" id="2.60.34.10">
    <property type="entry name" value="Substrate Binding Domain Of DNAk, Chain A, domain 1"/>
    <property type="match status" value="1"/>
</dbReference>
<dbReference type="Gene3D" id="3.30.420.40">
    <property type="match status" value="2"/>
</dbReference>
<dbReference type="InterPro" id="IPR018181">
    <property type="entry name" value="Heat_shock_70_CS"/>
</dbReference>
<dbReference type="InterPro" id="IPR029047">
    <property type="entry name" value="HSP70_peptide-bd_sf"/>
</dbReference>
<dbReference type="Proteomes" id="UP000265515">
    <property type="component" value="Unassembled WGS sequence"/>
</dbReference>
<evidence type="ECO:0000313" key="4">
    <source>
        <dbReference type="EMBL" id="GBG73797.1"/>
    </source>
</evidence>
<dbReference type="PANTHER" id="PTHR19375">
    <property type="entry name" value="HEAT SHOCK PROTEIN 70KDA"/>
    <property type="match status" value="1"/>
</dbReference>
<dbReference type="STRING" id="69332.A0A388KUS4"/>
<gene>
    <name evidence="4" type="ORF">CBR_g17136</name>
</gene>
<dbReference type="PROSITE" id="PS00297">
    <property type="entry name" value="HSP70_1"/>
    <property type="match status" value="1"/>
</dbReference>
<dbReference type="GO" id="GO:0005524">
    <property type="term" value="F:ATP binding"/>
    <property type="evidence" value="ECO:0007669"/>
    <property type="project" value="UniProtKB-KW"/>
</dbReference>
<dbReference type="SUPFAM" id="SSF53067">
    <property type="entry name" value="Actin-like ATPase domain"/>
    <property type="match status" value="2"/>
</dbReference>
<evidence type="ECO:0000256" key="1">
    <source>
        <dbReference type="ARBA" id="ARBA00022741"/>
    </source>
</evidence>
<dbReference type="SUPFAM" id="SSF100920">
    <property type="entry name" value="Heat shock protein 70kD (HSP70), peptide-binding domain"/>
    <property type="match status" value="1"/>
</dbReference>
<dbReference type="Gramene" id="GBG73797">
    <property type="protein sequence ID" value="GBG73797"/>
    <property type="gene ID" value="CBR_g17136"/>
</dbReference>
<name>A0A388KUS4_CHABU</name>
<comment type="caution">
    <text evidence="4">The sequence shown here is derived from an EMBL/GenBank/DDBJ whole genome shotgun (WGS) entry which is preliminary data.</text>
</comment>
<dbReference type="PRINTS" id="PR00301">
    <property type="entry name" value="HEATSHOCK70"/>
</dbReference>
<proteinExistence type="inferred from homology"/>
<dbReference type="Gene3D" id="3.90.640.10">
    <property type="entry name" value="Actin, Chain A, domain 4"/>
    <property type="match status" value="1"/>
</dbReference>
<protein>
    <submittedName>
        <fullName evidence="4">Uncharacterized protein</fullName>
    </submittedName>
</protein>